<reference evidence="2 3" key="1">
    <citation type="submission" date="2021-05" db="EMBL/GenBank/DDBJ databases">
        <title>Complete genome of the cytokinin-producing biocontrol strain Pseudomonas fluorescens G20-18.</title>
        <authorList>
            <person name="Nielsen T.K."/>
            <person name="Mekureyaw M.F."/>
            <person name="Hansen L.H."/>
            <person name="Nicolaisen M.H."/>
            <person name="Roitsch T.G."/>
            <person name="Hennessy R.C."/>
        </authorList>
    </citation>
    <scope>NUCLEOTIDE SEQUENCE [LARGE SCALE GENOMIC DNA]</scope>
    <source>
        <strain evidence="2 3">G20-18</strain>
    </source>
</reference>
<evidence type="ECO:0000259" key="1">
    <source>
        <dbReference type="Pfam" id="PF03906"/>
    </source>
</evidence>
<protein>
    <recommendedName>
        <fullName evidence="1">Bacteriophage T7 tail fibre protein-like N-terminal domain-containing protein</fullName>
    </recommendedName>
</protein>
<accession>A0ABX8EQ88</accession>
<evidence type="ECO:0000313" key="3">
    <source>
        <dbReference type="Proteomes" id="UP000681155"/>
    </source>
</evidence>
<dbReference type="Proteomes" id="UP000681155">
    <property type="component" value="Chromosome"/>
</dbReference>
<name>A0ABX8EQ88_9PSED</name>
<gene>
    <name evidence="2" type="ORF">KJF94_15995</name>
</gene>
<dbReference type="InterPro" id="IPR005604">
    <property type="entry name" value="Phage_T7_tail_fibre-like_N"/>
</dbReference>
<sequence length="595" mass="62512">MAAPKTVLTYPLDGSRKDFDVPFEYLARKFVVVTLVGATRRVLAVTSEYRFATKKTITTTAAWGPGDGFDSLEIRRITSATERLVDFSDGSVLRAYDLNTAQVQSLHIAEEARDLTADTIAVNNDGDLDARGRGLVNLRDGVQPGDAVTVRQQLANSESAMASAVRAKTSEDNAKVSETTAVGAASTASTKALAAAEDAEKARLSQVASKSSEDNAKSYRDSALTYKDSALDSKDKAKVSEDHAKASELAAKNSELSAASAGVQLGMTMWGHRPQPFQGFALDDGQELDKSLFPDFVAALTAGLFPTVSEATWQADPSKRGCFVLTSSTGKFRMRDLNGISAGSLGANFLRGGNDAATVIKKDQLQGSQLTGSPGWVLAEFPTYASAPSTLSNLRGAFMTPKANKFADTTLLTVGSDGANGTPRIGSETYPTHATGAWMTRLFGIVTPLGSAEAASLATAYASLASRATALETRATALEAVPKIKRWTSANIVLTSGATQYSHGLGVMPDIVTIRATLKSSQLGWAAGSVFKFPAYAGDYGGGSTTYGSQVGAITASSFWINGGVTGVFIMGTTGQVGTLIQSVFDWNVELLAWA</sequence>
<dbReference type="RefSeq" id="WP_214377277.1">
    <property type="nucleotide sequence ID" value="NZ_CP075566.1"/>
</dbReference>
<proteinExistence type="predicted"/>
<evidence type="ECO:0000313" key="2">
    <source>
        <dbReference type="EMBL" id="QVW21415.1"/>
    </source>
</evidence>
<dbReference type="EMBL" id="CP075566">
    <property type="protein sequence ID" value="QVW21415.1"/>
    <property type="molecule type" value="Genomic_DNA"/>
</dbReference>
<keyword evidence="3" id="KW-1185">Reference proteome</keyword>
<dbReference type="Pfam" id="PF03906">
    <property type="entry name" value="Phage_T7_tail"/>
    <property type="match status" value="1"/>
</dbReference>
<organism evidence="2 3">
    <name type="scientific">Pseudomonas hormoni</name>
    <dbReference type="NCBI Taxonomy" id="3093767"/>
    <lineage>
        <taxon>Bacteria</taxon>
        <taxon>Pseudomonadati</taxon>
        <taxon>Pseudomonadota</taxon>
        <taxon>Gammaproteobacteria</taxon>
        <taxon>Pseudomonadales</taxon>
        <taxon>Pseudomonadaceae</taxon>
        <taxon>Pseudomonas</taxon>
    </lineage>
</organism>
<feature type="domain" description="Bacteriophage T7 tail fibre protein-like N-terminal" evidence="1">
    <location>
        <begin position="3"/>
        <end position="130"/>
    </location>
</feature>